<evidence type="ECO:0000256" key="1">
    <source>
        <dbReference type="SAM" id="Phobius"/>
    </source>
</evidence>
<gene>
    <name evidence="2" type="ORF">PUN28_018828</name>
</gene>
<organism evidence="2 3">
    <name type="scientific">Cardiocondyla obscurior</name>
    <dbReference type="NCBI Taxonomy" id="286306"/>
    <lineage>
        <taxon>Eukaryota</taxon>
        <taxon>Metazoa</taxon>
        <taxon>Ecdysozoa</taxon>
        <taxon>Arthropoda</taxon>
        <taxon>Hexapoda</taxon>
        <taxon>Insecta</taxon>
        <taxon>Pterygota</taxon>
        <taxon>Neoptera</taxon>
        <taxon>Endopterygota</taxon>
        <taxon>Hymenoptera</taxon>
        <taxon>Apocrita</taxon>
        <taxon>Aculeata</taxon>
        <taxon>Formicoidea</taxon>
        <taxon>Formicidae</taxon>
        <taxon>Myrmicinae</taxon>
        <taxon>Cardiocondyla</taxon>
    </lineage>
</organism>
<evidence type="ECO:0000313" key="2">
    <source>
        <dbReference type="EMBL" id="KAL0101290.1"/>
    </source>
</evidence>
<protein>
    <submittedName>
        <fullName evidence="2">Uncharacterized protein</fullName>
    </submittedName>
</protein>
<dbReference type="Proteomes" id="UP001430953">
    <property type="component" value="Unassembled WGS sequence"/>
</dbReference>
<keyword evidence="1" id="KW-0812">Transmembrane</keyword>
<keyword evidence="3" id="KW-1185">Reference proteome</keyword>
<feature type="transmembrane region" description="Helical" evidence="1">
    <location>
        <begin position="51"/>
        <end position="75"/>
    </location>
</feature>
<name>A0AAW2EE94_9HYME</name>
<evidence type="ECO:0000313" key="3">
    <source>
        <dbReference type="Proteomes" id="UP001430953"/>
    </source>
</evidence>
<keyword evidence="1" id="KW-0472">Membrane</keyword>
<proteinExistence type="predicted"/>
<keyword evidence="1" id="KW-1133">Transmembrane helix</keyword>
<reference evidence="2 3" key="1">
    <citation type="submission" date="2023-03" db="EMBL/GenBank/DDBJ databases">
        <title>High recombination rates correlate with genetic variation in Cardiocondyla obscurior ants.</title>
        <authorList>
            <person name="Errbii M."/>
        </authorList>
    </citation>
    <scope>NUCLEOTIDE SEQUENCE [LARGE SCALE GENOMIC DNA]</scope>
    <source>
        <strain evidence="2">Alpha-2009</strain>
        <tissue evidence="2">Whole body</tissue>
    </source>
</reference>
<accession>A0AAW2EE94</accession>
<dbReference type="EMBL" id="JADYXP020000024">
    <property type="protein sequence ID" value="KAL0101290.1"/>
    <property type="molecule type" value="Genomic_DNA"/>
</dbReference>
<sequence>MRNSFYRISCVKLRSQLGVTQILKVDDENIQSNLIARLEGKHCSSCTRHIICIYLSVLCVNIFIFIYNIYIYIYIYTYV</sequence>
<dbReference type="AlphaFoldDB" id="A0AAW2EE94"/>
<comment type="caution">
    <text evidence="2">The sequence shown here is derived from an EMBL/GenBank/DDBJ whole genome shotgun (WGS) entry which is preliminary data.</text>
</comment>